<evidence type="ECO:0000256" key="2">
    <source>
        <dbReference type="SAM" id="Phobius"/>
    </source>
</evidence>
<keyword evidence="2" id="KW-1133">Transmembrane helix</keyword>
<name>A0A1M5VIS0_FLAJO</name>
<dbReference type="RefSeq" id="WP_139261733.1">
    <property type="nucleotide sequence ID" value="NZ_FQWH01000018.1"/>
</dbReference>
<dbReference type="EMBL" id="FQWH01000018">
    <property type="protein sequence ID" value="SHH75149.1"/>
    <property type="molecule type" value="Genomic_DNA"/>
</dbReference>
<evidence type="ECO:0000256" key="1">
    <source>
        <dbReference type="SAM" id="Coils"/>
    </source>
</evidence>
<organism evidence="4 5">
    <name type="scientific">Flavobacterium johnsoniae</name>
    <name type="common">Cytophaga johnsonae</name>
    <dbReference type="NCBI Taxonomy" id="986"/>
    <lineage>
        <taxon>Bacteria</taxon>
        <taxon>Pseudomonadati</taxon>
        <taxon>Bacteroidota</taxon>
        <taxon>Flavobacteriia</taxon>
        <taxon>Flavobacteriales</taxon>
        <taxon>Flavobacteriaceae</taxon>
        <taxon>Flavobacterium</taxon>
    </lineage>
</organism>
<proteinExistence type="predicted"/>
<evidence type="ECO:0000313" key="4">
    <source>
        <dbReference type="EMBL" id="SHH75149.1"/>
    </source>
</evidence>
<feature type="domain" description="Phage tail tape measure protein" evidence="3">
    <location>
        <begin position="158"/>
        <end position="336"/>
    </location>
</feature>
<keyword evidence="1" id="KW-0175">Coiled coil</keyword>
<evidence type="ECO:0000313" key="5">
    <source>
        <dbReference type="Proteomes" id="UP000184112"/>
    </source>
</evidence>
<gene>
    <name evidence="4" type="ORF">SAMN05444388_1185</name>
</gene>
<dbReference type="Pfam" id="PF10145">
    <property type="entry name" value="PhageMin_Tail"/>
    <property type="match status" value="1"/>
</dbReference>
<dbReference type="AlphaFoldDB" id="A0A1M5VIS0"/>
<dbReference type="InterPro" id="IPR010090">
    <property type="entry name" value="Phage_tape_meas"/>
</dbReference>
<sequence>MDTTTSWILDFVDHITKPVKEVMKALGKMTDSLEDVSDTVKLSEKDTKIALQKSKEYYKDLEKSIKEVENELKELEKVKKNGSWAEQQKANAAYDKAKAKVENYRKALQGAEEDIKELQDQVDKFAQQAQKWTDLATGINQGVELIQKATDSLDFNVDVQNLTTEVQRMTDLTGDELDEFVRRSRNIADVYDQDAQDIARAANAMTKQNGGSFEENLKLIEEGYKKGANANGDFIDQLKEYQPFIRQLGLDQSEAIALIAKSGKDGVFSDKAIDSIKEADLSLREMGKAQVSALGGIGIKPEDLIGKTTFDAVKLISTKMKGATTQAKQAIIADIFKGAGEDAGKEFIEELGQMDLDITKIPSVEQAGAGIKGWFSDIKTWAGQSLGNLGIYAQQFAPIIQGVAGIIPIYQALTKATWFQNIAAKAATAQQWLLNIAMNANPIGLIILAIAALIAYIVIAIKHYDEFGAGMLNLLGPIGWLINLVMSLKEHWDSVVNAFKSDGIIAGFQRLGLVILNAVLKPVQQLLQMLSKIPGLGNLAGSGAKWIEDFRKSNQLIGAGEKDKPAEKKEKDSTVNDYLKKKPDVLGAIAPDDKKKKKGKEGDGLNVGSGSNGIKSIVMNLTVNNAFSVGKGENIRNIADQITGHINDRLRDAVINLGG</sequence>
<dbReference type="SUPFAM" id="SSF58104">
    <property type="entry name" value="Methyl-accepting chemotaxis protein (MCP) signaling domain"/>
    <property type="match status" value="1"/>
</dbReference>
<keyword evidence="2" id="KW-0472">Membrane</keyword>
<reference evidence="4 5" key="1">
    <citation type="submission" date="2016-11" db="EMBL/GenBank/DDBJ databases">
        <authorList>
            <person name="Jaros S."/>
            <person name="Januszkiewicz K."/>
            <person name="Wedrychowicz H."/>
        </authorList>
    </citation>
    <scope>NUCLEOTIDE SEQUENCE [LARGE SCALE GENOMIC DNA]</scope>
    <source>
        <strain evidence="4 5">DSM 6792</strain>
    </source>
</reference>
<evidence type="ECO:0000259" key="3">
    <source>
        <dbReference type="Pfam" id="PF10145"/>
    </source>
</evidence>
<protein>
    <submittedName>
        <fullName evidence="4">Phage-related minor tail protein</fullName>
    </submittedName>
</protein>
<keyword evidence="2" id="KW-0812">Transmembrane</keyword>
<accession>A0A1M5VIS0</accession>
<dbReference type="Gene3D" id="1.10.287.950">
    <property type="entry name" value="Methyl-accepting chemotaxis protein"/>
    <property type="match status" value="1"/>
</dbReference>
<dbReference type="Proteomes" id="UP000184112">
    <property type="component" value="Unassembled WGS sequence"/>
</dbReference>
<feature type="transmembrane region" description="Helical" evidence="2">
    <location>
        <begin position="443"/>
        <end position="461"/>
    </location>
</feature>
<feature type="coiled-coil region" evidence="1">
    <location>
        <begin position="51"/>
        <end position="135"/>
    </location>
</feature>